<dbReference type="InterPro" id="IPR001567">
    <property type="entry name" value="Pept_M3A_M3B_dom"/>
</dbReference>
<sequence length="601" mass="68662">MQKTDITWDLTPLFASDDDPNVSKVVSEAQKVYSAFAAKWSTRTDYLQNPEALHTALIEFEQLARDWSGTGPVSYYFSLRYHQNTTDPKLKAELNKITELEVQLENSLEFFSNRLSKLDASTQKLMLESPLLKKYRHFLAKLFEIGKHTLSEPEEKLLNIYHKPVFSNWVHMVKEFISKEEKPVITEDGKTEKAPFPQLLGYLSSQNKPTRDSAARSINSTLRAYADVAEHELNSILQVKKETDILRNYPRPDSARHISDYIETSVVDALITAVTSRNSLAHRYYALKAKMLNVPRLKYHERNITLGGLDKNYTFDQTKALVSNVFYSLDHEFGETYNALFDKGAVDVYPRKGKTGGAFCASNRIIDSSYILVNFTNKITDATTLAHEMGHAINNAFTAKNQPPVYFGTSLAMAEVASTYFEDFTLLEIASSVDEAGKLSLLMARLNDDISTIFRQTACYRFETDLHTVFRERGYLSKKEIGELFRKHMRAYMGSAVEQGRGSENWWVYWSHIRSFFYVYSYTSGLLISKYFQKRTREDKSTVALVKKLLSAGVSVAPGELFKRLGIDISDTAFWQSGLNQVEATLEEAERLFDKKKVFRS</sequence>
<dbReference type="AlphaFoldDB" id="A0A1F4V3G3"/>
<feature type="domain" description="Peptidase M3A/M3B catalytic" evidence="7">
    <location>
        <begin position="203"/>
        <end position="579"/>
    </location>
</feature>
<evidence type="ECO:0000256" key="5">
    <source>
        <dbReference type="ARBA" id="ARBA00023049"/>
    </source>
</evidence>
<dbReference type="Pfam" id="PF01432">
    <property type="entry name" value="Peptidase_M3"/>
    <property type="match status" value="1"/>
</dbReference>
<comment type="caution">
    <text evidence="9">The sequence shown here is derived from an EMBL/GenBank/DDBJ whole genome shotgun (WGS) entry which is preliminary data.</text>
</comment>
<dbReference type="PANTHER" id="PTHR11804:SF84">
    <property type="entry name" value="SACCHAROLYSIN"/>
    <property type="match status" value="1"/>
</dbReference>
<reference evidence="9 10" key="1">
    <citation type="journal article" date="2016" name="Nat. Commun.">
        <title>Thousands of microbial genomes shed light on interconnected biogeochemical processes in an aquifer system.</title>
        <authorList>
            <person name="Anantharaman K."/>
            <person name="Brown C.T."/>
            <person name="Hug L.A."/>
            <person name="Sharon I."/>
            <person name="Castelle C.J."/>
            <person name="Probst A.J."/>
            <person name="Thomas B.C."/>
            <person name="Singh A."/>
            <person name="Wilkins M.J."/>
            <person name="Karaoz U."/>
            <person name="Brodie E.L."/>
            <person name="Williams K.H."/>
            <person name="Hubbard S.S."/>
            <person name="Banfield J.F."/>
        </authorList>
    </citation>
    <scope>NUCLEOTIDE SEQUENCE [LARGE SCALE GENOMIC DNA]</scope>
</reference>
<evidence type="ECO:0000256" key="3">
    <source>
        <dbReference type="ARBA" id="ARBA00022801"/>
    </source>
</evidence>
<evidence type="ECO:0000313" key="10">
    <source>
        <dbReference type="Proteomes" id="UP000176853"/>
    </source>
</evidence>
<dbReference type="InterPro" id="IPR045090">
    <property type="entry name" value="Pept_M3A_M3B"/>
</dbReference>
<gene>
    <name evidence="9" type="ORF">A2709_01750</name>
</gene>
<dbReference type="Gene3D" id="1.10.1370.20">
    <property type="entry name" value="Oligoendopeptidase f, C-terminal domain"/>
    <property type="match status" value="1"/>
</dbReference>
<dbReference type="Proteomes" id="UP000176853">
    <property type="component" value="Unassembled WGS sequence"/>
</dbReference>
<dbReference type="GO" id="GO:0046872">
    <property type="term" value="F:metal ion binding"/>
    <property type="evidence" value="ECO:0007669"/>
    <property type="project" value="UniProtKB-UniRule"/>
</dbReference>
<dbReference type="EMBL" id="MEVB01000035">
    <property type="protein sequence ID" value="OGC51745.1"/>
    <property type="molecule type" value="Genomic_DNA"/>
</dbReference>
<dbReference type="PANTHER" id="PTHR11804">
    <property type="entry name" value="PROTEASE M3 THIMET OLIGOPEPTIDASE-RELATED"/>
    <property type="match status" value="1"/>
</dbReference>
<evidence type="ECO:0000259" key="8">
    <source>
        <dbReference type="Pfam" id="PF08439"/>
    </source>
</evidence>
<evidence type="ECO:0000259" key="7">
    <source>
        <dbReference type="Pfam" id="PF01432"/>
    </source>
</evidence>
<dbReference type="GO" id="GO:0004222">
    <property type="term" value="F:metalloendopeptidase activity"/>
    <property type="evidence" value="ECO:0007669"/>
    <property type="project" value="InterPro"/>
</dbReference>
<proteinExistence type="inferred from homology"/>
<dbReference type="CDD" id="cd09610">
    <property type="entry name" value="M3B_PepF"/>
    <property type="match status" value="1"/>
</dbReference>
<keyword evidence="1 6" id="KW-0645">Protease</keyword>
<dbReference type="GO" id="GO:0006508">
    <property type="term" value="P:proteolysis"/>
    <property type="evidence" value="ECO:0007669"/>
    <property type="project" value="UniProtKB-KW"/>
</dbReference>
<dbReference type="InterPro" id="IPR042088">
    <property type="entry name" value="OligoPept_F_C"/>
</dbReference>
<feature type="domain" description="Oligopeptidase F N-terminal" evidence="8">
    <location>
        <begin position="119"/>
        <end position="159"/>
    </location>
</feature>
<keyword evidence="4 6" id="KW-0862">Zinc</keyword>
<evidence type="ECO:0000313" key="9">
    <source>
        <dbReference type="EMBL" id="OGC51745.1"/>
    </source>
</evidence>
<dbReference type="Pfam" id="PF08439">
    <property type="entry name" value="Peptidase_M3_N"/>
    <property type="match status" value="1"/>
</dbReference>
<keyword evidence="3 6" id="KW-0378">Hydrolase</keyword>
<comment type="cofactor">
    <cofactor evidence="6">
        <name>Zn(2+)</name>
        <dbReference type="ChEBI" id="CHEBI:29105"/>
    </cofactor>
    <text evidence="6">Binds 1 zinc ion.</text>
</comment>
<dbReference type="SUPFAM" id="SSF55486">
    <property type="entry name" value="Metalloproteases ('zincins'), catalytic domain"/>
    <property type="match status" value="1"/>
</dbReference>
<comment type="similarity">
    <text evidence="6">Belongs to the peptidase M3 family.</text>
</comment>
<name>A0A1F4V3G3_UNCKA</name>
<dbReference type="Gene3D" id="1.20.140.70">
    <property type="entry name" value="Oligopeptidase f, N-terminal domain"/>
    <property type="match status" value="1"/>
</dbReference>
<organism evidence="9 10">
    <name type="scientific">candidate division WWE3 bacterium RIFCSPHIGHO2_01_FULL_43_9</name>
    <dbReference type="NCBI Taxonomy" id="1802618"/>
    <lineage>
        <taxon>Bacteria</taxon>
        <taxon>Katanobacteria</taxon>
    </lineage>
</organism>
<dbReference type="InterPro" id="IPR013647">
    <property type="entry name" value="OligopepF_N_dom"/>
</dbReference>
<evidence type="ECO:0000256" key="4">
    <source>
        <dbReference type="ARBA" id="ARBA00022833"/>
    </source>
</evidence>
<accession>A0A1F4V3G3</accession>
<evidence type="ECO:0000256" key="1">
    <source>
        <dbReference type="ARBA" id="ARBA00022670"/>
    </source>
</evidence>
<evidence type="ECO:0000256" key="6">
    <source>
        <dbReference type="RuleBase" id="RU003435"/>
    </source>
</evidence>
<protein>
    <recommendedName>
        <fullName evidence="11">Oligoendopeptidase F</fullName>
    </recommendedName>
</protein>
<evidence type="ECO:0000256" key="2">
    <source>
        <dbReference type="ARBA" id="ARBA00022723"/>
    </source>
</evidence>
<dbReference type="GO" id="GO:0006518">
    <property type="term" value="P:peptide metabolic process"/>
    <property type="evidence" value="ECO:0007669"/>
    <property type="project" value="TreeGrafter"/>
</dbReference>
<keyword evidence="2 6" id="KW-0479">Metal-binding</keyword>
<keyword evidence="5 6" id="KW-0482">Metalloprotease</keyword>
<evidence type="ECO:0008006" key="11">
    <source>
        <dbReference type="Google" id="ProtNLM"/>
    </source>
</evidence>